<reference evidence="3 4" key="1">
    <citation type="submission" date="2019-03" db="EMBL/GenBank/DDBJ databases">
        <title>Genomic Encyclopedia of Type Strains, Phase IV (KMG-IV): sequencing the most valuable type-strain genomes for metagenomic binning, comparative biology and taxonomic classification.</title>
        <authorList>
            <person name="Goeker M."/>
        </authorList>
    </citation>
    <scope>NUCLEOTIDE SEQUENCE [LARGE SCALE GENOMIC DNA]</scope>
    <source>
        <strain evidence="3 4">DSM 13587</strain>
    </source>
</reference>
<name>A0A4R3MYN7_9GAMM</name>
<keyword evidence="4" id="KW-1185">Reference proteome</keyword>
<dbReference type="Pfam" id="PF19783">
    <property type="entry name" value="DUF6268"/>
    <property type="match status" value="1"/>
</dbReference>
<dbReference type="EMBL" id="SMAO01000008">
    <property type="protein sequence ID" value="TCT19409.1"/>
    <property type="molecule type" value="Genomic_DNA"/>
</dbReference>
<dbReference type="RefSeq" id="WP_132977930.1">
    <property type="nucleotide sequence ID" value="NZ_SMAO01000008.1"/>
</dbReference>
<sequence length="299" mass="32168">MSTRVSFHGPLVLTALIVAGSAAAQAPADVSYSISPLLHTESDLDGGGEAGFAGVLTTFGRSWTLDPQSSLGVRLHADYEDWRFDRVAGFGGVEPWGQLYRVGLSAPYNYTTDDGWRLGVTPTVEYAGESGAEFSDALEYGATVSAVRRMNPDLTLGLGVGAFARIEENSLFPFLIIDWRITDRLRLSNPFLAGPAGPAGLEMSYALTPNWEAGIGASYRSYRHRLDQDGPFAGGVGENRYIPVYLRIGRDLSEGLKLSLYAGAATSATLRVEDADGNRLYEEDQDPAAMLGLSLIGRF</sequence>
<evidence type="ECO:0000313" key="4">
    <source>
        <dbReference type="Proteomes" id="UP000295717"/>
    </source>
</evidence>
<evidence type="ECO:0000259" key="2">
    <source>
        <dbReference type="Pfam" id="PF19783"/>
    </source>
</evidence>
<dbReference type="Proteomes" id="UP000295717">
    <property type="component" value="Unassembled WGS sequence"/>
</dbReference>
<evidence type="ECO:0000313" key="3">
    <source>
        <dbReference type="EMBL" id="TCT19409.1"/>
    </source>
</evidence>
<evidence type="ECO:0000256" key="1">
    <source>
        <dbReference type="SAM" id="SignalP"/>
    </source>
</evidence>
<feature type="chain" id="PRO_5020281666" description="DUF6268 domain-containing protein" evidence="1">
    <location>
        <begin position="25"/>
        <end position="299"/>
    </location>
</feature>
<dbReference type="OrthoDB" id="190240at2"/>
<keyword evidence="1" id="KW-0732">Signal</keyword>
<comment type="caution">
    <text evidence="3">The sequence shown here is derived from an EMBL/GenBank/DDBJ whole genome shotgun (WGS) entry which is preliminary data.</text>
</comment>
<feature type="domain" description="DUF6268" evidence="2">
    <location>
        <begin position="132"/>
        <end position="286"/>
    </location>
</feature>
<dbReference type="SUPFAM" id="SSF103515">
    <property type="entry name" value="Autotransporter"/>
    <property type="match status" value="1"/>
</dbReference>
<dbReference type="AlphaFoldDB" id="A0A4R3MYN7"/>
<dbReference type="InterPro" id="IPR046235">
    <property type="entry name" value="DUF6268"/>
</dbReference>
<gene>
    <name evidence="3" type="ORF">EDC35_10815</name>
</gene>
<accession>A0A4R3MYN7</accession>
<dbReference type="InterPro" id="IPR036709">
    <property type="entry name" value="Autotransporte_beta_dom_sf"/>
</dbReference>
<protein>
    <recommendedName>
        <fullName evidence="2">DUF6268 domain-containing protein</fullName>
    </recommendedName>
</protein>
<feature type="signal peptide" evidence="1">
    <location>
        <begin position="1"/>
        <end position="24"/>
    </location>
</feature>
<organism evidence="3 4">
    <name type="scientific">Thiobaca trueperi</name>
    <dbReference type="NCBI Taxonomy" id="127458"/>
    <lineage>
        <taxon>Bacteria</taxon>
        <taxon>Pseudomonadati</taxon>
        <taxon>Pseudomonadota</taxon>
        <taxon>Gammaproteobacteria</taxon>
        <taxon>Chromatiales</taxon>
        <taxon>Chromatiaceae</taxon>
        <taxon>Thiobaca</taxon>
    </lineage>
</organism>
<proteinExistence type="predicted"/>